<dbReference type="InterPro" id="IPR003785">
    <property type="entry name" value="Creatininase/forma_Hydrolase"/>
</dbReference>
<comment type="caution">
    <text evidence="6">The sequence shown here is derived from an EMBL/GenBank/DDBJ whole genome shotgun (WGS) entry which is preliminary data.</text>
</comment>
<keyword evidence="4" id="KW-0862">Zinc</keyword>
<dbReference type="Gene3D" id="3.40.50.10310">
    <property type="entry name" value="Creatininase"/>
    <property type="match status" value="1"/>
</dbReference>
<evidence type="ECO:0000256" key="1">
    <source>
        <dbReference type="ARBA" id="ARBA00001947"/>
    </source>
</evidence>
<evidence type="ECO:0000313" key="6">
    <source>
        <dbReference type="EMBL" id="MBC2607927.1"/>
    </source>
</evidence>
<comment type="similarity">
    <text evidence="5">Belongs to the creatininase superfamily.</text>
</comment>
<name>A0A7X1EBL0_9BACT</name>
<dbReference type="PANTHER" id="PTHR35005:SF1">
    <property type="entry name" value="2-AMINO-5-FORMYLAMINO-6-RIBOSYLAMINOPYRIMIDIN-4(3H)-ONE 5'-MONOPHOSPHATE DEFORMYLASE"/>
    <property type="match status" value="1"/>
</dbReference>
<evidence type="ECO:0000256" key="5">
    <source>
        <dbReference type="ARBA" id="ARBA00024029"/>
    </source>
</evidence>
<evidence type="ECO:0000256" key="3">
    <source>
        <dbReference type="ARBA" id="ARBA00022801"/>
    </source>
</evidence>
<evidence type="ECO:0000256" key="4">
    <source>
        <dbReference type="ARBA" id="ARBA00022833"/>
    </source>
</evidence>
<reference evidence="6 7" key="1">
    <citation type="submission" date="2020-07" db="EMBL/GenBank/DDBJ databases">
        <authorList>
            <person name="Feng X."/>
        </authorList>
    </citation>
    <scope>NUCLEOTIDE SEQUENCE [LARGE SCALE GENOMIC DNA]</scope>
    <source>
        <strain evidence="6 7">JCM23202</strain>
    </source>
</reference>
<dbReference type="Pfam" id="PF02633">
    <property type="entry name" value="Creatininase"/>
    <property type="match status" value="1"/>
</dbReference>
<organism evidence="6 7">
    <name type="scientific">Pelagicoccus albus</name>
    <dbReference type="NCBI Taxonomy" id="415222"/>
    <lineage>
        <taxon>Bacteria</taxon>
        <taxon>Pseudomonadati</taxon>
        <taxon>Verrucomicrobiota</taxon>
        <taxon>Opitutia</taxon>
        <taxon>Puniceicoccales</taxon>
        <taxon>Pelagicoccaceae</taxon>
        <taxon>Pelagicoccus</taxon>
    </lineage>
</organism>
<proteinExistence type="inferred from homology"/>
<dbReference type="GO" id="GO:0046872">
    <property type="term" value="F:metal ion binding"/>
    <property type="evidence" value="ECO:0007669"/>
    <property type="project" value="UniProtKB-KW"/>
</dbReference>
<keyword evidence="2" id="KW-0479">Metal-binding</keyword>
<keyword evidence="7" id="KW-1185">Reference proteome</keyword>
<dbReference type="Proteomes" id="UP000526501">
    <property type="component" value="Unassembled WGS sequence"/>
</dbReference>
<accession>A0A7X1EBL0</accession>
<evidence type="ECO:0000256" key="2">
    <source>
        <dbReference type="ARBA" id="ARBA00022723"/>
    </source>
</evidence>
<dbReference type="AlphaFoldDB" id="A0A7X1EBL0"/>
<dbReference type="RefSeq" id="WP_185661790.1">
    <property type="nucleotide sequence ID" value="NZ_CAWPOO010000013.1"/>
</dbReference>
<protein>
    <submittedName>
        <fullName evidence="6">Creatininase family protein</fullName>
    </submittedName>
</protein>
<dbReference type="EMBL" id="JACHVC010000013">
    <property type="protein sequence ID" value="MBC2607927.1"/>
    <property type="molecule type" value="Genomic_DNA"/>
</dbReference>
<comment type="cofactor">
    <cofactor evidence="1">
        <name>Zn(2+)</name>
        <dbReference type="ChEBI" id="CHEBI:29105"/>
    </cofactor>
</comment>
<dbReference type="InterPro" id="IPR024087">
    <property type="entry name" value="Creatininase-like_sf"/>
</dbReference>
<dbReference type="SUPFAM" id="SSF102215">
    <property type="entry name" value="Creatininase"/>
    <property type="match status" value="1"/>
</dbReference>
<dbReference type="GO" id="GO:0009231">
    <property type="term" value="P:riboflavin biosynthetic process"/>
    <property type="evidence" value="ECO:0007669"/>
    <property type="project" value="TreeGrafter"/>
</dbReference>
<sequence length="259" mass="28197">MSFPSYRKFYLPSYSPSQIEAFPNKESALVIIPTGAIEQHGPQLPVAVDSLMGQAWLSLALPKVPEGTPVFVTPPVTIGKSNEHVGYPGTLFVPAKILRRLVHSIFQQCYGWGFRKFAFLNTHGGNMSVVRACMQEFQAEKSDISTCFLRSGFAPPISKQEAAFGFHANQVETAWMMAATEDHQLVDSTYLPCEYPGSVDDPAELRAECAPATYSWVTADISDSGVIGDASLATIEDGREWLDKGAAALAESIVTLCNQ</sequence>
<keyword evidence="3" id="KW-0378">Hydrolase</keyword>
<dbReference type="GO" id="GO:0016811">
    <property type="term" value="F:hydrolase activity, acting on carbon-nitrogen (but not peptide) bonds, in linear amides"/>
    <property type="evidence" value="ECO:0007669"/>
    <property type="project" value="TreeGrafter"/>
</dbReference>
<gene>
    <name evidence="6" type="ORF">H5P27_17870</name>
</gene>
<dbReference type="PANTHER" id="PTHR35005">
    <property type="entry name" value="3-DEHYDRO-SCYLLO-INOSOSE HYDROLASE"/>
    <property type="match status" value="1"/>
</dbReference>
<evidence type="ECO:0000313" key="7">
    <source>
        <dbReference type="Proteomes" id="UP000526501"/>
    </source>
</evidence>